<evidence type="ECO:0000313" key="4">
    <source>
        <dbReference type="EMBL" id="KAH7060756.1"/>
    </source>
</evidence>
<dbReference type="Proteomes" id="UP000774617">
    <property type="component" value="Unassembled WGS sequence"/>
</dbReference>
<dbReference type="SUPFAM" id="SSF51735">
    <property type="entry name" value="NAD(P)-binding Rossmann-fold domains"/>
    <property type="match status" value="1"/>
</dbReference>
<evidence type="ECO:0000256" key="1">
    <source>
        <dbReference type="ARBA" id="ARBA00009219"/>
    </source>
</evidence>
<evidence type="ECO:0000259" key="3">
    <source>
        <dbReference type="Pfam" id="PF01073"/>
    </source>
</evidence>
<comment type="caution">
    <text evidence="4">The sequence shown here is derived from an EMBL/GenBank/DDBJ whole genome shotgun (WGS) entry which is preliminary data.</text>
</comment>
<keyword evidence="2" id="KW-0560">Oxidoreductase</keyword>
<dbReference type="InterPro" id="IPR036291">
    <property type="entry name" value="NAD(P)-bd_dom_sf"/>
</dbReference>
<protein>
    <recommendedName>
        <fullName evidence="3">3-beta hydroxysteroid dehydrogenase/isomerase domain-containing protein</fullName>
    </recommendedName>
</protein>
<feature type="domain" description="3-beta hydroxysteroid dehydrogenase/isomerase" evidence="3">
    <location>
        <begin position="11"/>
        <end position="276"/>
    </location>
</feature>
<organism evidence="4 5">
    <name type="scientific">Macrophomina phaseolina</name>
    <dbReference type="NCBI Taxonomy" id="35725"/>
    <lineage>
        <taxon>Eukaryota</taxon>
        <taxon>Fungi</taxon>
        <taxon>Dikarya</taxon>
        <taxon>Ascomycota</taxon>
        <taxon>Pezizomycotina</taxon>
        <taxon>Dothideomycetes</taxon>
        <taxon>Dothideomycetes incertae sedis</taxon>
        <taxon>Botryosphaeriales</taxon>
        <taxon>Botryosphaeriaceae</taxon>
        <taxon>Macrophomina</taxon>
    </lineage>
</organism>
<dbReference type="PROSITE" id="PS51257">
    <property type="entry name" value="PROKAR_LIPOPROTEIN"/>
    <property type="match status" value="1"/>
</dbReference>
<evidence type="ECO:0000256" key="2">
    <source>
        <dbReference type="ARBA" id="ARBA00023002"/>
    </source>
</evidence>
<evidence type="ECO:0000313" key="5">
    <source>
        <dbReference type="Proteomes" id="UP000774617"/>
    </source>
</evidence>
<comment type="similarity">
    <text evidence="1">Belongs to the 3-beta-HSD family.</text>
</comment>
<dbReference type="Gene3D" id="3.40.50.720">
    <property type="entry name" value="NAD(P)-binding Rossmann-like Domain"/>
    <property type="match status" value="1"/>
</dbReference>
<accession>A0ABQ8GPU3</accession>
<keyword evidence="5" id="KW-1185">Reference proteome</keyword>
<dbReference type="PANTHER" id="PTHR43245">
    <property type="entry name" value="BIFUNCTIONAL POLYMYXIN RESISTANCE PROTEIN ARNA"/>
    <property type="match status" value="1"/>
</dbReference>
<dbReference type="EMBL" id="JAGTJR010000005">
    <property type="protein sequence ID" value="KAH7060756.1"/>
    <property type="molecule type" value="Genomic_DNA"/>
</dbReference>
<dbReference type="PANTHER" id="PTHR43245:SF51">
    <property type="entry name" value="SHORT CHAIN DEHYDROGENASE_REDUCTASE FAMILY 42E, MEMBER 2"/>
    <property type="match status" value="1"/>
</dbReference>
<gene>
    <name evidence="4" type="ORF">B0J12DRAFT_618141</name>
</gene>
<dbReference type="InterPro" id="IPR002225">
    <property type="entry name" value="3Beta_OHSteriod_DH/Estase"/>
</dbReference>
<dbReference type="Pfam" id="PF01073">
    <property type="entry name" value="3Beta_HSD"/>
    <property type="match status" value="1"/>
</dbReference>
<proteinExistence type="inferred from homology"/>
<dbReference type="InterPro" id="IPR050177">
    <property type="entry name" value="Lipid_A_modif_metabolic_enz"/>
</dbReference>
<name>A0ABQ8GPU3_9PEZI</name>
<sequence length="363" mass="40222">MQSNKSFASVLVTGGCGFYGHHLVRRILDLEPACTVTVLDVDVSQDTFPGVSYHQCDLSDGARVRAIFEQVQPPPRVVFHLACPPSIVINDDRFRRVNVNGTRHVLESSRRVGVKALVFTSSSAVVHDNVSDLVEADESMPILKPPQQKSVYTLTKAIAEEDVLAANRKDGLLTVSLRPCTTFGPANPGFMARIVDTCKQGKARYQMGENNPWDFVHVANLVHACILSAERLLAASESAPLPIGQRVEGEAFNITNLERMTFWDFTLATAAAMGKPVKEEDIVKVPRIIALIVCFFSEWGVWLFSLGRKQSTMVREGVIFAFITRTLNTDKAVKVLGYQPVIGLKDGIQESVDWYMKQDKKNE</sequence>
<reference evidence="4 5" key="1">
    <citation type="journal article" date="2021" name="Nat. Commun.">
        <title>Genetic determinants of endophytism in the Arabidopsis root mycobiome.</title>
        <authorList>
            <person name="Mesny F."/>
            <person name="Miyauchi S."/>
            <person name="Thiergart T."/>
            <person name="Pickel B."/>
            <person name="Atanasova L."/>
            <person name="Karlsson M."/>
            <person name="Huettel B."/>
            <person name="Barry K.W."/>
            <person name="Haridas S."/>
            <person name="Chen C."/>
            <person name="Bauer D."/>
            <person name="Andreopoulos W."/>
            <person name="Pangilinan J."/>
            <person name="LaButti K."/>
            <person name="Riley R."/>
            <person name="Lipzen A."/>
            <person name="Clum A."/>
            <person name="Drula E."/>
            <person name="Henrissat B."/>
            <person name="Kohler A."/>
            <person name="Grigoriev I.V."/>
            <person name="Martin F.M."/>
            <person name="Hacquard S."/>
        </authorList>
    </citation>
    <scope>NUCLEOTIDE SEQUENCE [LARGE SCALE GENOMIC DNA]</scope>
    <source>
        <strain evidence="4 5">MPI-SDFR-AT-0080</strain>
    </source>
</reference>